<evidence type="ECO:0000313" key="2">
    <source>
        <dbReference type="EMBL" id="GIO40668.1"/>
    </source>
</evidence>
<dbReference type="Proteomes" id="UP000678895">
    <property type="component" value="Unassembled WGS sequence"/>
</dbReference>
<feature type="transmembrane region" description="Helical" evidence="1">
    <location>
        <begin position="6"/>
        <end position="28"/>
    </location>
</feature>
<dbReference type="EMBL" id="BORS01000001">
    <property type="protein sequence ID" value="GIO40668.1"/>
    <property type="molecule type" value="Genomic_DNA"/>
</dbReference>
<keyword evidence="1" id="KW-0812">Transmembrane</keyword>
<organism evidence="2 3">
    <name type="scientific">Paenibacillus apis</name>
    <dbReference type="NCBI Taxonomy" id="1792174"/>
    <lineage>
        <taxon>Bacteria</taxon>
        <taxon>Bacillati</taxon>
        <taxon>Bacillota</taxon>
        <taxon>Bacilli</taxon>
        <taxon>Bacillales</taxon>
        <taxon>Paenibacillaceae</taxon>
        <taxon>Paenibacillus</taxon>
    </lineage>
</organism>
<keyword evidence="1" id="KW-0472">Membrane</keyword>
<dbReference type="AlphaFoldDB" id="A0A919Y1Q9"/>
<comment type="caution">
    <text evidence="2">The sequence shown here is derived from an EMBL/GenBank/DDBJ whole genome shotgun (WGS) entry which is preliminary data.</text>
</comment>
<reference evidence="2" key="1">
    <citation type="submission" date="2021-03" db="EMBL/GenBank/DDBJ databases">
        <title>Antimicrobial resistance genes in bacteria isolated from Japanese honey, and their potential for conferring macrolide and lincosamide resistance in the American foulbrood pathogen Paenibacillus larvae.</title>
        <authorList>
            <person name="Okamoto M."/>
            <person name="Kumagai M."/>
            <person name="Kanamori H."/>
            <person name="Takamatsu D."/>
        </authorList>
    </citation>
    <scope>NUCLEOTIDE SEQUENCE</scope>
    <source>
        <strain evidence="2">J41TS4</strain>
    </source>
</reference>
<protein>
    <submittedName>
        <fullName evidence="2">Uncharacterized protein</fullName>
    </submittedName>
</protein>
<proteinExistence type="predicted"/>
<sequence length="42" mass="4793">MKEPIFVGITIAASIVIAILLISSMFYVTKKGYSRNWDEEQE</sequence>
<keyword evidence="3" id="KW-1185">Reference proteome</keyword>
<accession>A0A919Y1Q9</accession>
<name>A0A919Y1Q9_9BACL</name>
<evidence type="ECO:0000256" key="1">
    <source>
        <dbReference type="SAM" id="Phobius"/>
    </source>
</evidence>
<keyword evidence="1" id="KW-1133">Transmembrane helix</keyword>
<evidence type="ECO:0000313" key="3">
    <source>
        <dbReference type="Proteomes" id="UP000678895"/>
    </source>
</evidence>
<gene>
    <name evidence="2" type="ORF">J41TS4_04260</name>
</gene>